<feature type="transmembrane region" description="Helical" evidence="1">
    <location>
        <begin position="149"/>
        <end position="179"/>
    </location>
</feature>
<dbReference type="EMBL" id="FQUO01000011">
    <property type="protein sequence ID" value="SHF73790.1"/>
    <property type="molecule type" value="Genomic_DNA"/>
</dbReference>
<dbReference type="Pfam" id="PF20221">
    <property type="entry name" value="DUF6580"/>
    <property type="match status" value="1"/>
</dbReference>
<keyword evidence="1" id="KW-0812">Transmembrane</keyword>
<proteinExistence type="predicted"/>
<feature type="transmembrane region" description="Helical" evidence="1">
    <location>
        <begin position="12"/>
        <end position="30"/>
    </location>
</feature>
<dbReference type="STRING" id="1302690.BUE76_19285"/>
<protein>
    <recommendedName>
        <fullName evidence="4">Biotin transporter</fullName>
    </recommendedName>
</protein>
<feature type="transmembrane region" description="Helical" evidence="1">
    <location>
        <begin position="116"/>
        <end position="137"/>
    </location>
</feature>
<keyword evidence="1" id="KW-0472">Membrane</keyword>
<keyword evidence="1" id="KW-1133">Transmembrane helix</keyword>
<organism evidence="2 3">
    <name type="scientific">Cnuella takakiae</name>
    <dbReference type="NCBI Taxonomy" id="1302690"/>
    <lineage>
        <taxon>Bacteria</taxon>
        <taxon>Pseudomonadati</taxon>
        <taxon>Bacteroidota</taxon>
        <taxon>Chitinophagia</taxon>
        <taxon>Chitinophagales</taxon>
        <taxon>Chitinophagaceae</taxon>
        <taxon>Cnuella</taxon>
    </lineage>
</organism>
<accession>A0A1M5E3P6</accession>
<dbReference type="InterPro" id="IPR046487">
    <property type="entry name" value="DUF6580"/>
</dbReference>
<name>A0A1M5E3P6_9BACT</name>
<gene>
    <name evidence="2" type="ORF">SAMN05444008_111191</name>
</gene>
<dbReference type="OrthoDB" id="9806699at2"/>
<feature type="transmembrane region" description="Helical" evidence="1">
    <location>
        <begin position="36"/>
        <end position="53"/>
    </location>
</feature>
<evidence type="ECO:0008006" key="4">
    <source>
        <dbReference type="Google" id="ProtNLM"/>
    </source>
</evidence>
<dbReference type="AlphaFoldDB" id="A0A1M5E3P6"/>
<reference evidence="2 3" key="1">
    <citation type="submission" date="2016-11" db="EMBL/GenBank/DDBJ databases">
        <authorList>
            <person name="Jaros S."/>
            <person name="Januszkiewicz K."/>
            <person name="Wedrychowicz H."/>
        </authorList>
    </citation>
    <scope>NUCLEOTIDE SEQUENCE [LARGE SCALE GENOMIC DNA]</scope>
    <source>
        <strain evidence="2 3">DSM 26897</strain>
    </source>
</reference>
<sequence length="192" mass="20981">MSLPKFNPRNTTLFLFIALTGALRVLFNFSSELSPLTNFTPLGAMALFGGAYFSQRGKAVGFPLLTLLVSDIVLQQTVFSQYSSGLLYSGWYWVYGAFALMAITGRLLIKKVSASSVLLSAFVCTLIHWIVTDFGVWLGSSIYPQTAAGFGACLVAAIPFELNFIAGTLVYSGIMFGAFEWLQQRNKQLQVA</sequence>
<evidence type="ECO:0000313" key="2">
    <source>
        <dbReference type="EMBL" id="SHF73790.1"/>
    </source>
</evidence>
<dbReference type="Proteomes" id="UP000184368">
    <property type="component" value="Unassembled WGS sequence"/>
</dbReference>
<evidence type="ECO:0000256" key="1">
    <source>
        <dbReference type="SAM" id="Phobius"/>
    </source>
</evidence>
<evidence type="ECO:0000313" key="3">
    <source>
        <dbReference type="Proteomes" id="UP000184368"/>
    </source>
</evidence>
<keyword evidence="3" id="KW-1185">Reference proteome</keyword>
<dbReference type="RefSeq" id="WP_073044834.1">
    <property type="nucleotide sequence ID" value="NZ_FQUO01000011.1"/>
</dbReference>
<feature type="transmembrane region" description="Helical" evidence="1">
    <location>
        <begin position="91"/>
        <end position="109"/>
    </location>
</feature>
<feature type="transmembrane region" description="Helical" evidence="1">
    <location>
        <begin position="60"/>
        <end position="79"/>
    </location>
</feature>